<evidence type="ECO:0000313" key="2">
    <source>
        <dbReference type="Proteomes" id="UP000192074"/>
    </source>
</evidence>
<dbReference type="AlphaFoldDB" id="A0A822VAF4"/>
<dbReference type="EMBL" id="FCNL01000034">
    <property type="protein sequence ID" value="CVI22587.1"/>
    <property type="molecule type" value="Genomic_DNA"/>
</dbReference>
<dbReference type="Proteomes" id="UP000192074">
    <property type="component" value="Unassembled WGS sequence"/>
</dbReference>
<reference evidence="1 2" key="1">
    <citation type="submission" date="2016-01" db="EMBL/GenBank/DDBJ databases">
        <authorList>
            <person name="Regsiter A."/>
            <person name="william w."/>
        </authorList>
    </citation>
    <scope>NUCLEOTIDE SEQUENCE [LARGE SCALE GENOMIC DNA]</scope>
    <source>
        <strain evidence="1 2">B6</strain>
    </source>
</reference>
<proteinExistence type="predicted"/>
<evidence type="ECO:0000313" key="1">
    <source>
        <dbReference type="EMBL" id="CVI22587.1"/>
    </source>
</evidence>
<protein>
    <submittedName>
        <fullName evidence="1">Uncharacterized protein</fullName>
    </submittedName>
</protein>
<name>A0A822VAF4_AGRTU</name>
<organism evidence="1 2">
    <name type="scientific">Agrobacterium tumefaciens str. B6</name>
    <dbReference type="NCBI Taxonomy" id="1183423"/>
    <lineage>
        <taxon>Bacteria</taxon>
        <taxon>Pseudomonadati</taxon>
        <taxon>Pseudomonadota</taxon>
        <taxon>Alphaproteobacteria</taxon>
        <taxon>Hyphomicrobiales</taxon>
        <taxon>Rhizobiaceae</taxon>
        <taxon>Rhizobium/Agrobacterium group</taxon>
        <taxon>Agrobacterium</taxon>
        <taxon>Agrobacterium tumefaciens complex</taxon>
    </lineage>
</organism>
<gene>
    <name evidence="1" type="ORF">AGR4A_Lc40517</name>
</gene>
<sequence>MALDESQSLQLRGQKSVMQLYSMRAFAGHISSLGDDASSTLISGLLPITSVLSGG</sequence>
<accession>A0A822VAF4</accession>
<comment type="caution">
    <text evidence="1">The sequence shown here is derived from an EMBL/GenBank/DDBJ whole genome shotgun (WGS) entry which is preliminary data.</text>
</comment>